<evidence type="ECO:0000256" key="2">
    <source>
        <dbReference type="SAM" id="Phobius"/>
    </source>
</evidence>
<feature type="transmembrane region" description="Helical" evidence="2">
    <location>
        <begin position="28"/>
        <end position="53"/>
    </location>
</feature>
<name>A0A7G8BFW2_9BACT</name>
<dbReference type="EMBL" id="CP060394">
    <property type="protein sequence ID" value="QNI31432.1"/>
    <property type="molecule type" value="Genomic_DNA"/>
</dbReference>
<keyword evidence="2" id="KW-0812">Transmembrane</keyword>
<dbReference type="Proteomes" id="UP000515312">
    <property type="component" value="Chromosome"/>
</dbReference>
<dbReference type="RefSeq" id="WP_186742066.1">
    <property type="nucleotide sequence ID" value="NZ_CP060394.1"/>
</dbReference>
<keyword evidence="2" id="KW-0472">Membrane</keyword>
<evidence type="ECO:0000256" key="1">
    <source>
        <dbReference type="SAM" id="MobiDB-lite"/>
    </source>
</evidence>
<keyword evidence="2" id="KW-1133">Transmembrane helix</keyword>
<dbReference type="AlphaFoldDB" id="A0A7G8BFW2"/>
<keyword evidence="4" id="KW-1185">Reference proteome</keyword>
<protein>
    <submittedName>
        <fullName evidence="3">Uncharacterized protein</fullName>
    </submittedName>
</protein>
<evidence type="ECO:0000313" key="3">
    <source>
        <dbReference type="EMBL" id="QNI31432.1"/>
    </source>
</evidence>
<evidence type="ECO:0000313" key="4">
    <source>
        <dbReference type="Proteomes" id="UP000515312"/>
    </source>
</evidence>
<sequence length="120" mass="13585">MNLKQEIRLTPKSWTTRVEAETWRLRNIVLIFLLCAFGFLLLATMGIFFLQGFRVRGFDLPTNVLLWLGGATIGEVAGLLVLCIRTVFISPDLRKTPRRKPKNPALLDLPKSPARLRGIP</sequence>
<dbReference type="KEGG" id="adin:H7849_20495"/>
<organism evidence="3 4">
    <name type="scientific">Alloacidobacterium dinghuense</name>
    <dbReference type="NCBI Taxonomy" id="2763107"/>
    <lineage>
        <taxon>Bacteria</taxon>
        <taxon>Pseudomonadati</taxon>
        <taxon>Acidobacteriota</taxon>
        <taxon>Terriglobia</taxon>
        <taxon>Terriglobales</taxon>
        <taxon>Acidobacteriaceae</taxon>
        <taxon>Alloacidobacterium</taxon>
    </lineage>
</organism>
<reference evidence="3 4" key="1">
    <citation type="submission" date="2020-08" db="EMBL/GenBank/DDBJ databases">
        <title>Edaphobacter telluris sp. nov. and Acidobacterium dinghuensis sp. nov., two acidobacteria isolated from forest soil.</title>
        <authorList>
            <person name="Fu J."/>
            <person name="Qiu L."/>
        </authorList>
    </citation>
    <scope>NUCLEOTIDE SEQUENCE [LARGE SCALE GENOMIC DNA]</scope>
    <source>
        <strain evidence="3">4Y35</strain>
    </source>
</reference>
<feature type="transmembrane region" description="Helical" evidence="2">
    <location>
        <begin position="65"/>
        <end position="88"/>
    </location>
</feature>
<accession>A0A7G8BFW2</accession>
<gene>
    <name evidence="3" type="ORF">H7849_20495</name>
</gene>
<proteinExistence type="predicted"/>
<feature type="region of interest" description="Disordered" evidence="1">
    <location>
        <begin position="94"/>
        <end position="120"/>
    </location>
</feature>